<dbReference type="Gramene" id="novel_model_6750_5bd9a17a">
    <property type="protein sequence ID" value="cds.novel_model_6750_5bd9a17a"/>
    <property type="gene ID" value="novel_gene_3567_5bd9a17a"/>
</dbReference>
<accession>A0A803R9M2</accession>
<dbReference type="Proteomes" id="UP000596661">
    <property type="component" value="Unassembled WGS sequence"/>
</dbReference>
<evidence type="ECO:0000313" key="2">
    <source>
        <dbReference type="EnsemblPlants" id="cds.novel_model_6750_5bd9a17a"/>
    </source>
</evidence>
<feature type="region of interest" description="Disordered" evidence="1">
    <location>
        <begin position="44"/>
        <end position="82"/>
    </location>
</feature>
<dbReference type="EMBL" id="UZAU01000791">
    <property type="status" value="NOT_ANNOTATED_CDS"/>
    <property type="molecule type" value="Genomic_DNA"/>
</dbReference>
<proteinExistence type="predicted"/>
<protein>
    <submittedName>
        <fullName evidence="2">Uncharacterized protein</fullName>
    </submittedName>
</protein>
<evidence type="ECO:0000256" key="1">
    <source>
        <dbReference type="SAM" id="MobiDB-lite"/>
    </source>
</evidence>
<sequence length="123" mass="14217">MHSPKPTFSQQIITREVLSYTSQLTQLKIVQLSPKIKRQVFVNTRRRRPTQIRERNSPKRRNRTNILRRKLSRSRSSAQAKLPENRFILSGTTARGKGRPPRLLGALVAGGGCRGRRIHIRIR</sequence>
<reference evidence="2" key="1">
    <citation type="submission" date="2021-03" db="UniProtKB">
        <authorList>
            <consortium name="EnsemblPlants"/>
        </authorList>
    </citation>
    <scope>IDENTIFICATION</scope>
</reference>
<evidence type="ECO:0000313" key="3">
    <source>
        <dbReference type="Proteomes" id="UP000596661"/>
    </source>
</evidence>
<keyword evidence="3" id="KW-1185">Reference proteome</keyword>
<dbReference type="AlphaFoldDB" id="A0A803R9M2"/>
<feature type="compositionally biased region" description="Basic residues" evidence="1">
    <location>
        <begin position="58"/>
        <end position="73"/>
    </location>
</feature>
<name>A0A803R9M2_CANSA</name>
<dbReference type="EnsemblPlants" id="novel_model_6750_5bd9a17a">
    <property type="protein sequence ID" value="cds.novel_model_6750_5bd9a17a"/>
    <property type="gene ID" value="novel_gene_3567_5bd9a17a"/>
</dbReference>
<organism evidence="2 3">
    <name type="scientific">Cannabis sativa</name>
    <name type="common">Hemp</name>
    <name type="synonym">Marijuana</name>
    <dbReference type="NCBI Taxonomy" id="3483"/>
    <lineage>
        <taxon>Eukaryota</taxon>
        <taxon>Viridiplantae</taxon>
        <taxon>Streptophyta</taxon>
        <taxon>Embryophyta</taxon>
        <taxon>Tracheophyta</taxon>
        <taxon>Spermatophyta</taxon>
        <taxon>Magnoliopsida</taxon>
        <taxon>eudicotyledons</taxon>
        <taxon>Gunneridae</taxon>
        <taxon>Pentapetalae</taxon>
        <taxon>rosids</taxon>
        <taxon>fabids</taxon>
        <taxon>Rosales</taxon>
        <taxon>Cannabaceae</taxon>
        <taxon>Cannabis</taxon>
    </lineage>
</organism>